<evidence type="ECO:0000256" key="2">
    <source>
        <dbReference type="ARBA" id="ARBA00008954"/>
    </source>
</evidence>
<dbReference type="SUPFAM" id="SSF53383">
    <property type="entry name" value="PLP-dependent transferases"/>
    <property type="match status" value="1"/>
</dbReference>
<dbReference type="InterPro" id="IPR005814">
    <property type="entry name" value="Aminotrans_3"/>
</dbReference>
<proteinExistence type="inferred from homology"/>
<comment type="similarity">
    <text evidence="2 6">Belongs to the class-III pyridoxal-phosphate-dependent aminotransferase family.</text>
</comment>
<dbReference type="PANTHER" id="PTHR42684:SF3">
    <property type="entry name" value="ADENOSYLMETHIONINE-8-AMINO-7-OXONONANOATE AMINOTRANSFERASE"/>
    <property type="match status" value="1"/>
</dbReference>
<dbReference type="FunFam" id="3.40.640.10:FF:000014">
    <property type="entry name" value="Adenosylmethionine-8-amino-7-oxononanoate aminotransferase, probable"/>
    <property type="match status" value="1"/>
</dbReference>
<dbReference type="Proteomes" id="UP000509322">
    <property type="component" value="Chromosome 2"/>
</dbReference>
<keyword evidence="5 6" id="KW-0663">Pyridoxal phosphate</keyword>
<dbReference type="CDD" id="cd00610">
    <property type="entry name" value="OAT_like"/>
    <property type="match status" value="1"/>
</dbReference>
<accession>A0A7H9BU15</accession>
<dbReference type="GO" id="GO:0030170">
    <property type="term" value="F:pyridoxal phosphate binding"/>
    <property type="evidence" value="ECO:0007669"/>
    <property type="project" value="InterPro"/>
</dbReference>
<comment type="cofactor">
    <cofactor evidence="1">
        <name>pyridoxal 5'-phosphate</name>
        <dbReference type="ChEBI" id="CHEBI:597326"/>
    </cofactor>
</comment>
<evidence type="ECO:0000313" key="7">
    <source>
        <dbReference type="EMBL" id="QLH14914.1"/>
    </source>
</evidence>
<evidence type="ECO:0000256" key="3">
    <source>
        <dbReference type="ARBA" id="ARBA00022576"/>
    </source>
</evidence>
<evidence type="ECO:0000256" key="4">
    <source>
        <dbReference type="ARBA" id="ARBA00022679"/>
    </source>
</evidence>
<evidence type="ECO:0000313" key="8">
    <source>
        <dbReference type="Proteomes" id="UP000509322"/>
    </source>
</evidence>
<dbReference type="PROSITE" id="PS00600">
    <property type="entry name" value="AA_TRANSFER_CLASS_3"/>
    <property type="match status" value="1"/>
</dbReference>
<dbReference type="GO" id="GO:0004015">
    <property type="term" value="F:adenosylmethionine-8-amino-7-oxononanoate transaminase activity"/>
    <property type="evidence" value="ECO:0007669"/>
    <property type="project" value="TreeGrafter"/>
</dbReference>
<sequence length="463" mass="49158">MMRNSLAHTDLNCLLHPQTDPAALVAQGPLILESGDGVFVTDSSGRSYLEGMSSLWCASLGFNEPRLARAAADQISRLGTYHTFNRRSNPAVIELAERLLALSPMPDGKALFANSGSEAVDTMIKLAWLYHSGRGAPERRKIISRRRAYHGSTVLGATLSGLPSMRGAFAWPDPGVIFAEAPHFYTCAEAGESEEAFVDRLVAEVAALIAAEGAGSIAAMIAEPVMGAGGVIIPPSGYFPKLAELLREKGILLLSDEVICGFGRTGEWFGCQTFGFRPDMMSVAKALSSGYQPIGATLLTAEIHDVVSAEASRLGVLGHGFTYAGHPVTSAVALETLKIYEEMDLLAQVRARAPAFLDHINALAGHPLVGEARAVGLIGAVELVADRATRRPFASEAGIGARLVTLALDQGLIVRNLGDAIAICPPLIVTTAELELLFNRLRQALDALALETAASQVEDRHDQ</sequence>
<dbReference type="AlphaFoldDB" id="A0A7H9BU15"/>
<dbReference type="NCBIfam" id="NF004767">
    <property type="entry name" value="PRK06105.1"/>
    <property type="match status" value="1"/>
</dbReference>
<name>A0A7H9BU15_PARPN</name>
<dbReference type="Pfam" id="PF00202">
    <property type="entry name" value="Aminotran_3"/>
    <property type="match status" value="1"/>
</dbReference>
<dbReference type="InterPro" id="IPR015424">
    <property type="entry name" value="PyrdxlP-dep_Trfase"/>
</dbReference>
<dbReference type="GO" id="GO:0009102">
    <property type="term" value="P:biotin biosynthetic process"/>
    <property type="evidence" value="ECO:0007669"/>
    <property type="project" value="TreeGrafter"/>
</dbReference>
<dbReference type="InterPro" id="IPR049704">
    <property type="entry name" value="Aminotrans_3_PPA_site"/>
</dbReference>
<keyword evidence="4 7" id="KW-0808">Transferase</keyword>
<dbReference type="Gene3D" id="3.90.1150.10">
    <property type="entry name" value="Aspartate Aminotransferase, domain 1"/>
    <property type="match status" value="1"/>
</dbReference>
<keyword evidence="3 7" id="KW-0032">Aminotransferase</keyword>
<reference evidence="7 8" key="1">
    <citation type="submission" date="2020-07" db="EMBL/GenBank/DDBJ databases">
        <title>The complete genome of Paracoccus pantotrophus ACCC 10489.</title>
        <authorList>
            <person name="Si Y."/>
        </authorList>
    </citation>
    <scope>NUCLEOTIDE SEQUENCE [LARGE SCALE GENOMIC DNA]</scope>
    <source>
        <strain evidence="7 8">ACCC10489</strain>
    </source>
</reference>
<dbReference type="EMBL" id="CP058690">
    <property type="protein sequence ID" value="QLH14914.1"/>
    <property type="molecule type" value="Genomic_DNA"/>
</dbReference>
<evidence type="ECO:0000256" key="6">
    <source>
        <dbReference type="RuleBase" id="RU003560"/>
    </source>
</evidence>
<dbReference type="GeneID" id="93452731"/>
<dbReference type="PIRSF" id="PIRSF000521">
    <property type="entry name" value="Transaminase_4ab_Lys_Orn"/>
    <property type="match status" value="1"/>
</dbReference>
<gene>
    <name evidence="7" type="ORF">HYQ43_11630</name>
</gene>
<dbReference type="InterPro" id="IPR015421">
    <property type="entry name" value="PyrdxlP-dep_Trfase_major"/>
</dbReference>
<dbReference type="GO" id="GO:0009448">
    <property type="term" value="P:gamma-aminobutyric acid metabolic process"/>
    <property type="evidence" value="ECO:0007669"/>
    <property type="project" value="TreeGrafter"/>
</dbReference>
<dbReference type="Gene3D" id="3.40.640.10">
    <property type="entry name" value="Type I PLP-dependent aspartate aminotransferase-like (Major domain)"/>
    <property type="match status" value="1"/>
</dbReference>
<dbReference type="PANTHER" id="PTHR42684">
    <property type="entry name" value="ADENOSYLMETHIONINE-8-AMINO-7-OXONONANOATE AMINOTRANSFERASE"/>
    <property type="match status" value="1"/>
</dbReference>
<evidence type="ECO:0000256" key="5">
    <source>
        <dbReference type="ARBA" id="ARBA00022898"/>
    </source>
</evidence>
<organism evidence="7 8">
    <name type="scientific">Paracoccus pantotrophus</name>
    <name type="common">Thiosphaera pantotropha</name>
    <dbReference type="NCBI Taxonomy" id="82367"/>
    <lineage>
        <taxon>Bacteria</taxon>
        <taxon>Pseudomonadati</taxon>
        <taxon>Pseudomonadota</taxon>
        <taxon>Alphaproteobacteria</taxon>
        <taxon>Rhodobacterales</taxon>
        <taxon>Paracoccaceae</taxon>
        <taxon>Paracoccus</taxon>
    </lineage>
</organism>
<dbReference type="RefSeq" id="WP_011749320.1">
    <property type="nucleotide sequence ID" value="NZ_CP058690.1"/>
</dbReference>
<evidence type="ECO:0000256" key="1">
    <source>
        <dbReference type="ARBA" id="ARBA00001933"/>
    </source>
</evidence>
<protein>
    <submittedName>
        <fullName evidence="7">Aminotransferase class III-fold pyridoxal phosphate-dependent enzyme</fullName>
    </submittedName>
</protein>
<dbReference type="InterPro" id="IPR015422">
    <property type="entry name" value="PyrdxlP-dep_Trfase_small"/>
</dbReference>